<dbReference type="EMBL" id="STFF01000008">
    <property type="protein sequence ID" value="THU34145.1"/>
    <property type="molecule type" value="Genomic_DNA"/>
</dbReference>
<feature type="transmembrane region" description="Helical" evidence="5">
    <location>
        <begin position="304"/>
        <end position="322"/>
    </location>
</feature>
<keyword evidence="8" id="KW-1185">Reference proteome</keyword>
<feature type="transmembrane region" description="Helical" evidence="5">
    <location>
        <begin position="76"/>
        <end position="95"/>
    </location>
</feature>
<dbReference type="Gene3D" id="1.20.1250.20">
    <property type="entry name" value="MFS general substrate transporter like domains"/>
    <property type="match status" value="2"/>
</dbReference>
<dbReference type="OrthoDB" id="9781156at2"/>
<dbReference type="AlphaFoldDB" id="A0A4S8HGU0"/>
<sequence length="431" mass="47537">MQAIGKYRWTICGLVFFATTVNYLDRAVISLLKSTLTKEMHWDDGDYANVEIAFKIAYAIGLLLAGRVIDKLGTKIGYALSTALWSIAAVAHAAANSVFGFGVARAALGVTEAGNFPAAIKTVAEWFPKKERALATGIFNSGANIGAIVAPASVPFIVEKLGWQWAFIITGALGFVWLMLWFIYYEVPKKQKKLSQAEYEYIHSDKDETPALDQVKPSVSWARLLTYKQTWAFAVGKLLTDPIWWFYLFWLPDFLESQYGLKGTQVSLPVALVYSMSTIGSVFGGWIPMKLINSGWQTYKARKTSMLIYAFFVIPILFAQLAGGVNMWLAVIIIGIAASAHQAWSANIFTTVSDMFPKHTTGSVTGIGGMFGAVGGILLSAAVQKNMFVHYRSIGKIEVAYYIMFAVCGGAYLLAWVLMHFLVPKEKRVEV</sequence>
<dbReference type="Proteomes" id="UP000306918">
    <property type="component" value="Unassembled WGS sequence"/>
</dbReference>
<evidence type="ECO:0000256" key="2">
    <source>
        <dbReference type="ARBA" id="ARBA00022692"/>
    </source>
</evidence>
<evidence type="ECO:0000313" key="8">
    <source>
        <dbReference type="Proteomes" id="UP000306918"/>
    </source>
</evidence>
<dbReference type="GO" id="GO:0015134">
    <property type="term" value="F:hexuronate transmembrane transporter activity"/>
    <property type="evidence" value="ECO:0007669"/>
    <property type="project" value="TreeGrafter"/>
</dbReference>
<gene>
    <name evidence="7" type="ORF">FAM09_24290</name>
</gene>
<dbReference type="RefSeq" id="WP_136579761.1">
    <property type="nucleotide sequence ID" value="NZ_STFF01000008.1"/>
</dbReference>
<evidence type="ECO:0000256" key="4">
    <source>
        <dbReference type="ARBA" id="ARBA00023136"/>
    </source>
</evidence>
<feature type="transmembrane region" description="Helical" evidence="5">
    <location>
        <begin position="399"/>
        <end position="423"/>
    </location>
</feature>
<reference evidence="7 8" key="1">
    <citation type="submission" date="2019-04" db="EMBL/GenBank/DDBJ databases">
        <title>Niastella caeni sp. nov., isolated from activated sludge.</title>
        <authorList>
            <person name="Sheng M."/>
        </authorList>
    </citation>
    <scope>NUCLEOTIDE SEQUENCE [LARGE SCALE GENOMIC DNA]</scope>
    <source>
        <strain evidence="7 8">HX-2-15</strain>
    </source>
</reference>
<name>A0A4S8HGU0_9BACT</name>
<evidence type="ECO:0000256" key="5">
    <source>
        <dbReference type="SAM" id="Phobius"/>
    </source>
</evidence>
<comment type="caution">
    <text evidence="7">The sequence shown here is derived from an EMBL/GenBank/DDBJ whole genome shotgun (WGS) entry which is preliminary data.</text>
</comment>
<evidence type="ECO:0000256" key="1">
    <source>
        <dbReference type="ARBA" id="ARBA00004141"/>
    </source>
</evidence>
<dbReference type="InterPro" id="IPR036259">
    <property type="entry name" value="MFS_trans_sf"/>
</dbReference>
<organism evidence="7 8">
    <name type="scientific">Niastella caeni</name>
    <dbReference type="NCBI Taxonomy" id="2569763"/>
    <lineage>
        <taxon>Bacteria</taxon>
        <taxon>Pseudomonadati</taxon>
        <taxon>Bacteroidota</taxon>
        <taxon>Chitinophagia</taxon>
        <taxon>Chitinophagales</taxon>
        <taxon>Chitinophagaceae</taxon>
        <taxon>Niastella</taxon>
    </lineage>
</organism>
<evidence type="ECO:0000256" key="3">
    <source>
        <dbReference type="ARBA" id="ARBA00022989"/>
    </source>
</evidence>
<dbReference type="Pfam" id="PF07690">
    <property type="entry name" value="MFS_1"/>
    <property type="match status" value="1"/>
</dbReference>
<feature type="transmembrane region" description="Helical" evidence="5">
    <location>
        <begin position="50"/>
        <end position="69"/>
    </location>
</feature>
<dbReference type="PANTHER" id="PTHR11662">
    <property type="entry name" value="SOLUTE CARRIER FAMILY 17"/>
    <property type="match status" value="1"/>
</dbReference>
<protein>
    <submittedName>
        <fullName evidence="7">MFS transporter</fullName>
    </submittedName>
</protein>
<evidence type="ECO:0000259" key="6">
    <source>
        <dbReference type="PROSITE" id="PS50850"/>
    </source>
</evidence>
<feature type="transmembrane region" description="Helical" evidence="5">
    <location>
        <begin position="163"/>
        <end position="185"/>
    </location>
</feature>
<feature type="transmembrane region" description="Helical" evidence="5">
    <location>
        <begin position="231"/>
        <end position="251"/>
    </location>
</feature>
<dbReference type="PROSITE" id="PS50850">
    <property type="entry name" value="MFS"/>
    <property type="match status" value="1"/>
</dbReference>
<keyword evidence="4 5" id="KW-0472">Membrane</keyword>
<dbReference type="InterPro" id="IPR011701">
    <property type="entry name" value="MFS"/>
</dbReference>
<dbReference type="GO" id="GO:0016020">
    <property type="term" value="C:membrane"/>
    <property type="evidence" value="ECO:0007669"/>
    <property type="project" value="UniProtKB-SubCell"/>
</dbReference>
<dbReference type="InterPro" id="IPR050382">
    <property type="entry name" value="MFS_Na/Anion_cotransporter"/>
</dbReference>
<dbReference type="SUPFAM" id="SSF103473">
    <property type="entry name" value="MFS general substrate transporter"/>
    <property type="match status" value="1"/>
</dbReference>
<feature type="domain" description="Major facilitator superfamily (MFS) profile" evidence="6">
    <location>
        <begin position="11"/>
        <end position="427"/>
    </location>
</feature>
<keyword evidence="3 5" id="KW-1133">Transmembrane helix</keyword>
<proteinExistence type="predicted"/>
<dbReference type="PIRSF" id="PIRSF002808">
    <property type="entry name" value="Hexose_phosphate_transp"/>
    <property type="match status" value="1"/>
</dbReference>
<accession>A0A4S8HGU0</accession>
<evidence type="ECO:0000313" key="7">
    <source>
        <dbReference type="EMBL" id="THU34145.1"/>
    </source>
</evidence>
<keyword evidence="2 5" id="KW-0812">Transmembrane</keyword>
<feature type="transmembrane region" description="Helical" evidence="5">
    <location>
        <begin position="271"/>
        <end position="292"/>
    </location>
</feature>
<dbReference type="InterPro" id="IPR020846">
    <property type="entry name" value="MFS_dom"/>
</dbReference>
<feature type="transmembrane region" description="Helical" evidence="5">
    <location>
        <begin position="361"/>
        <end position="379"/>
    </location>
</feature>
<dbReference type="CDD" id="cd17319">
    <property type="entry name" value="MFS_ExuT_GudP_like"/>
    <property type="match status" value="1"/>
</dbReference>
<dbReference type="PANTHER" id="PTHR11662:SF285">
    <property type="entry name" value="HEXURONATE TRANSPORTER"/>
    <property type="match status" value="1"/>
</dbReference>
<comment type="subcellular location">
    <subcellularLocation>
        <location evidence="1">Membrane</location>
        <topology evidence="1">Multi-pass membrane protein</topology>
    </subcellularLocation>
</comment>
<dbReference type="InterPro" id="IPR000849">
    <property type="entry name" value="Sugar_P_transporter"/>
</dbReference>